<dbReference type="PROSITE" id="PS51257">
    <property type="entry name" value="PROKAR_LIPOPROTEIN"/>
    <property type="match status" value="1"/>
</dbReference>
<dbReference type="EMBL" id="MT142916">
    <property type="protein sequence ID" value="QJA90486.1"/>
    <property type="molecule type" value="Genomic_DNA"/>
</dbReference>
<reference evidence="1" key="1">
    <citation type="submission" date="2020-03" db="EMBL/GenBank/DDBJ databases">
        <title>The deep terrestrial virosphere.</title>
        <authorList>
            <person name="Holmfeldt K."/>
            <person name="Nilsson E."/>
            <person name="Simone D."/>
            <person name="Lopez-Fernandez M."/>
            <person name="Wu X."/>
            <person name="de Brujin I."/>
            <person name="Lundin D."/>
            <person name="Andersson A."/>
            <person name="Bertilsson S."/>
            <person name="Dopson M."/>
        </authorList>
    </citation>
    <scope>NUCLEOTIDE SEQUENCE</scope>
    <source>
        <strain evidence="1">MM415B02369</strain>
    </source>
</reference>
<evidence type="ECO:0000313" key="1">
    <source>
        <dbReference type="EMBL" id="QJA90486.1"/>
    </source>
</evidence>
<accession>A0A6M3L6V4</accession>
<proteinExistence type="predicted"/>
<dbReference type="AlphaFoldDB" id="A0A6M3L6V4"/>
<gene>
    <name evidence="1" type="ORF">MM415B02369_0002</name>
</gene>
<sequence length="79" mass="9131">MKKLLFILLITFLASCIPHIDYTPYMAGDCVDRAVKIRQDLKQGGYEVELVLGLDGEKRGHCWVKYKDKETGEWVEIKN</sequence>
<name>A0A6M3L6V4_9ZZZZ</name>
<protein>
    <submittedName>
        <fullName evidence="1">Putative transglutaminase domain-containing protein</fullName>
    </submittedName>
</protein>
<organism evidence="1">
    <name type="scientific">viral metagenome</name>
    <dbReference type="NCBI Taxonomy" id="1070528"/>
    <lineage>
        <taxon>unclassified sequences</taxon>
        <taxon>metagenomes</taxon>
        <taxon>organismal metagenomes</taxon>
    </lineage>
</organism>